<gene>
    <name evidence="1" type="ORF">H6G06_00055</name>
</gene>
<proteinExistence type="predicted"/>
<accession>A0A926ZZ17</accession>
<dbReference type="RefSeq" id="WP_190555863.1">
    <property type="nucleotide sequence ID" value="NZ_JACJQU010000001.1"/>
</dbReference>
<evidence type="ECO:0000313" key="1">
    <source>
        <dbReference type="EMBL" id="MBD2291908.1"/>
    </source>
</evidence>
<keyword evidence="2" id="KW-1185">Reference proteome</keyword>
<organism evidence="1 2">
    <name type="scientific">Anabaena sphaerica FACHB-251</name>
    <dbReference type="NCBI Taxonomy" id="2692883"/>
    <lineage>
        <taxon>Bacteria</taxon>
        <taxon>Bacillati</taxon>
        <taxon>Cyanobacteriota</taxon>
        <taxon>Cyanophyceae</taxon>
        <taxon>Nostocales</taxon>
        <taxon>Nostocaceae</taxon>
        <taxon>Anabaena</taxon>
    </lineage>
</organism>
<dbReference type="Proteomes" id="UP000662185">
    <property type="component" value="Unassembled WGS sequence"/>
</dbReference>
<reference evidence="2" key="1">
    <citation type="journal article" date="2020" name="ISME J.">
        <title>Comparative genomics reveals insights into cyanobacterial evolution and habitat adaptation.</title>
        <authorList>
            <person name="Chen M.Y."/>
            <person name="Teng W.K."/>
            <person name="Zhao L."/>
            <person name="Hu C.X."/>
            <person name="Zhou Y.K."/>
            <person name="Han B.P."/>
            <person name="Song L.R."/>
            <person name="Shu W.S."/>
        </authorList>
    </citation>
    <scope>NUCLEOTIDE SEQUENCE [LARGE SCALE GENOMIC DNA]</scope>
    <source>
        <strain evidence="2">FACHB-251</strain>
    </source>
</reference>
<evidence type="ECO:0000313" key="2">
    <source>
        <dbReference type="Proteomes" id="UP000662185"/>
    </source>
</evidence>
<sequence length="142" mass="16964">MLENIPFWIEINFTIYCSFYEQELLVPCTFSKCKHKFDLTQYFKDIKLETKDGSFIPDLLLISEKEDKIFIEIAVTHKSTLEKMQSKQRILELNIRSELDINTIKKCVLKENKNIYFFNFKRQEKKNFCQGECIRGCLKSIV</sequence>
<dbReference type="EMBL" id="JACJQU010000001">
    <property type="protein sequence ID" value="MBD2291908.1"/>
    <property type="molecule type" value="Genomic_DNA"/>
</dbReference>
<dbReference type="AlphaFoldDB" id="A0A926ZZ17"/>
<protein>
    <submittedName>
        <fullName evidence="1">Uncharacterized protein</fullName>
    </submittedName>
</protein>
<comment type="caution">
    <text evidence="1">The sequence shown here is derived from an EMBL/GenBank/DDBJ whole genome shotgun (WGS) entry which is preliminary data.</text>
</comment>
<name>A0A926ZZ17_9NOST</name>